<proteinExistence type="predicted"/>
<evidence type="ECO:0000313" key="2">
    <source>
        <dbReference type="Proteomes" id="UP000694255"/>
    </source>
</evidence>
<dbReference type="AlphaFoldDB" id="A0A8J5UN64"/>
<dbReference type="GeneID" id="73469800"/>
<dbReference type="RefSeq" id="XP_049263684.1">
    <property type="nucleotide sequence ID" value="XM_049406808.1"/>
</dbReference>
<keyword evidence="2" id="KW-1185">Reference proteome</keyword>
<dbReference type="Proteomes" id="UP000694255">
    <property type="component" value="Unassembled WGS sequence"/>
</dbReference>
<sequence>MADEIELTTYKTPEIDVYKNERFHMVPRARLEAIATTAGVTGMMKGFFEGLKTSSVRYLVENGHRLPKTVGGWYFYHKKKNYVMLVESTKVAIKQSLKYSGVITGFFGLEYLFDRSRNNTIDFLNTTVAAMLVSTFYVGYNQLSIVQSRKMIMKGTALGLVLGLLQDSLIYSRGGRVWYLQRLGIQPVSTEPVSQLEA</sequence>
<name>A0A8J5UN64_9ASCO</name>
<evidence type="ECO:0000313" key="1">
    <source>
        <dbReference type="EMBL" id="KAG7663452.1"/>
    </source>
</evidence>
<comment type="caution">
    <text evidence="1">The sequence shown here is derived from an EMBL/GenBank/DDBJ whole genome shotgun (WGS) entry which is preliminary data.</text>
</comment>
<gene>
    <name evidence="1" type="ORF">J8A68_002999</name>
</gene>
<organism evidence="1 2">
    <name type="scientific">[Candida] subhashii</name>
    <dbReference type="NCBI Taxonomy" id="561895"/>
    <lineage>
        <taxon>Eukaryota</taxon>
        <taxon>Fungi</taxon>
        <taxon>Dikarya</taxon>
        <taxon>Ascomycota</taxon>
        <taxon>Saccharomycotina</taxon>
        <taxon>Pichiomycetes</taxon>
        <taxon>Debaryomycetaceae</taxon>
        <taxon>Spathaspora</taxon>
    </lineage>
</organism>
<protein>
    <submittedName>
        <fullName evidence="1">Uncharacterized protein</fullName>
    </submittedName>
</protein>
<reference evidence="1 2" key="1">
    <citation type="journal article" date="2021" name="DNA Res.">
        <title>Genome analysis of Candida subhashii reveals its hybrid nature and dual mitochondrial genome conformations.</title>
        <authorList>
            <person name="Mixao V."/>
            <person name="Hegedusova E."/>
            <person name="Saus E."/>
            <person name="Pryszcz L.P."/>
            <person name="Cillingova A."/>
            <person name="Nosek J."/>
            <person name="Gabaldon T."/>
        </authorList>
    </citation>
    <scope>NUCLEOTIDE SEQUENCE [LARGE SCALE GENOMIC DNA]</scope>
    <source>
        <strain evidence="1 2">CBS 10753</strain>
    </source>
</reference>
<dbReference type="PANTHER" id="PTHR37852">
    <property type="entry name" value="YALI0B21208P"/>
    <property type="match status" value="1"/>
</dbReference>
<accession>A0A8J5UN64</accession>
<dbReference type="PANTHER" id="PTHR37852:SF1">
    <property type="entry name" value="HIG1 DOMAIN-CONTAINING PROTEIN"/>
    <property type="match status" value="1"/>
</dbReference>
<dbReference type="EMBL" id="JAGSYN010000137">
    <property type="protein sequence ID" value="KAG7663452.1"/>
    <property type="molecule type" value="Genomic_DNA"/>
</dbReference>
<dbReference type="OrthoDB" id="5584028at2759"/>